<accession>A0ABR2WTZ9</accession>
<dbReference type="PANTHER" id="PTHR43712">
    <property type="entry name" value="PUTATIVE (AFU_ORTHOLOGUE AFUA_4G14580)-RELATED"/>
    <property type="match status" value="1"/>
</dbReference>
<dbReference type="CDD" id="cd02440">
    <property type="entry name" value="AdoMet_MTases"/>
    <property type="match status" value="1"/>
</dbReference>
<dbReference type="Gene3D" id="3.40.50.150">
    <property type="entry name" value="Vaccinia Virus protein VP39"/>
    <property type="match status" value="1"/>
</dbReference>
<keyword evidence="3" id="KW-0949">S-adenosyl-L-methionine</keyword>
<dbReference type="PIRSF" id="PIRSF005739">
    <property type="entry name" value="O-mtase"/>
    <property type="match status" value="1"/>
</dbReference>
<dbReference type="Gene3D" id="1.10.10.10">
    <property type="entry name" value="Winged helix-like DNA-binding domain superfamily/Winged helix DNA-binding domain"/>
    <property type="match status" value="1"/>
</dbReference>
<comment type="caution">
    <text evidence="6">The sequence shown here is derived from an EMBL/GenBank/DDBJ whole genome shotgun (WGS) entry which is preliminary data.</text>
</comment>
<dbReference type="InterPro" id="IPR012967">
    <property type="entry name" value="COMT_dimerisation"/>
</dbReference>
<reference evidence="6 7" key="1">
    <citation type="submission" date="2023-04" db="EMBL/GenBank/DDBJ databases">
        <title>Genome of Basidiobolus ranarum AG-B5.</title>
        <authorList>
            <person name="Stajich J.E."/>
            <person name="Carter-House D."/>
            <person name="Gryganskyi A."/>
        </authorList>
    </citation>
    <scope>NUCLEOTIDE SEQUENCE [LARGE SCALE GENOMIC DNA]</scope>
    <source>
        <strain evidence="6 7">AG-B5</strain>
    </source>
</reference>
<organism evidence="6 7">
    <name type="scientific">Basidiobolus ranarum</name>
    <dbReference type="NCBI Taxonomy" id="34480"/>
    <lineage>
        <taxon>Eukaryota</taxon>
        <taxon>Fungi</taxon>
        <taxon>Fungi incertae sedis</taxon>
        <taxon>Zoopagomycota</taxon>
        <taxon>Entomophthoromycotina</taxon>
        <taxon>Basidiobolomycetes</taxon>
        <taxon>Basidiobolales</taxon>
        <taxon>Basidiobolaceae</taxon>
        <taxon>Basidiobolus</taxon>
    </lineage>
</organism>
<evidence type="ECO:0000259" key="4">
    <source>
        <dbReference type="Pfam" id="PF00891"/>
    </source>
</evidence>
<evidence type="ECO:0000313" key="7">
    <source>
        <dbReference type="Proteomes" id="UP001479436"/>
    </source>
</evidence>
<dbReference type="InterPro" id="IPR016461">
    <property type="entry name" value="COMT-like"/>
</dbReference>
<dbReference type="SUPFAM" id="SSF46785">
    <property type="entry name" value="Winged helix' DNA-binding domain"/>
    <property type="match status" value="1"/>
</dbReference>
<keyword evidence="1" id="KW-0489">Methyltransferase</keyword>
<keyword evidence="7" id="KW-1185">Reference proteome</keyword>
<evidence type="ECO:0000256" key="3">
    <source>
        <dbReference type="ARBA" id="ARBA00022691"/>
    </source>
</evidence>
<dbReference type="Pfam" id="PF08100">
    <property type="entry name" value="Dimerisation"/>
    <property type="match status" value="1"/>
</dbReference>
<dbReference type="Pfam" id="PF00891">
    <property type="entry name" value="Methyltransf_2"/>
    <property type="match status" value="1"/>
</dbReference>
<dbReference type="InterPro" id="IPR029063">
    <property type="entry name" value="SAM-dependent_MTases_sf"/>
</dbReference>
<dbReference type="InterPro" id="IPR036388">
    <property type="entry name" value="WH-like_DNA-bd_sf"/>
</dbReference>
<dbReference type="SUPFAM" id="SSF53335">
    <property type="entry name" value="S-adenosyl-L-methionine-dependent methyltransferases"/>
    <property type="match status" value="1"/>
</dbReference>
<dbReference type="InterPro" id="IPR001077">
    <property type="entry name" value="COMT_C"/>
</dbReference>
<name>A0ABR2WTZ9_9FUNG</name>
<dbReference type="EMBL" id="JASJQH010000332">
    <property type="protein sequence ID" value="KAK9764991.1"/>
    <property type="molecule type" value="Genomic_DNA"/>
</dbReference>
<dbReference type="PANTHER" id="PTHR43712:SF2">
    <property type="entry name" value="O-METHYLTRANSFERASE CICE"/>
    <property type="match status" value="1"/>
</dbReference>
<gene>
    <name evidence="6" type="ORF">K7432_007038</name>
</gene>
<dbReference type="PROSITE" id="PS51683">
    <property type="entry name" value="SAM_OMT_II"/>
    <property type="match status" value="1"/>
</dbReference>
<evidence type="ECO:0000256" key="1">
    <source>
        <dbReference type="ARBA" id="ARBA00022603"/>
    </source>
</evidence>
<dbReference type="Proteomes" id="UP001479436">
    <property type="component" value="Unassembled WGS sequence"/>
</dbReference>
<keyword evidence="2" id="KW-0808">Transferase</keyword>
<dbReference type="InterPro" id="IPR036390">
    <property type="entry name" value="WH_DNA-bd_sf"/>
</dbReference>
<evidence type="ECO:0000259" key="5">
    <source>
        <dbReference type="Pfam" id="PF08100"/>
    </source>
</evidence>
<protein>
    <recommendedName>
        <fullName evidence="8">O-methyltransferase</fullName>
    </recommendedName>
</protein>
<evidence type="ECO:0008006" key="8">
    <source>
        <dbReference type="Google" id="ProtNLM"/>
    </source>
</evidence>
<proteinExistence type="predicted"/>
<feature type="domain" description="O-methyltransferase C-terminal" evidence="4">
    <location>
        <begin position="205"/>
        <end position="388"/>
    </location>
</feature>
<sequence>MEYLREILINTKETCQLCYSFFQAFWSRQPFAFEFHLLPKALKAISYRVTLFLLWLIRHISPPAYFVELETSAFLRSKALYIACKLRVADVLENGPLDINTLANRVNSNTKPMLRLMRALAGFGLFNENTLNGNLIYSNNRHSRLLLSSNPKTLLYYILHKGNESYAASVDLDKMFNIENKGQTAFNSYFKTDRKYWDWLEEIENKDNLDIFGNAMVSIANWKGKIIATEFNWSQFSHKLLIDVGGGFGGVLKSILEVHPQIRATIFDREAVISLSRQEWAVRNHHISENVTFVAGDFFKSVPSNGDAYLLCTILHDWDDLSCIKILRTIKKCMTKPHARLFVLEMMVTSPMTDMAVAYSDLQMMMMVDGKERTPKELAYLFQKSGFSIHNIHHLSKGYGLIEAALP</sequence>
<feature type="domain" description="O-methyltransferase dimerisation" evidence="5">
    <location>
        <begin position="72"/>
        <end position="149"/>
    </location>
</feature>
<evidence type="ECO:0000256" key="2">
    <source>
        <dbReference type="ARBA" id="ARBA00022679"/>
    </source>
</evidence>
<evidence type="ECO:0000313" key="6">
    <source>
        <dbReference type="EMBL" id="KAK9764991.1"/>
    </source>
</evidence>